<dbReference type="InterPro" id="IPR039609">
    <property type="entry name" value="VQ_15/22"/>
</dbReference>
<feature type="compositionally biased region" description="Basic residues" evidence="1">
    <location>
        <begin position="67"/>
        <end position="76"/>
    </location>
</feature>
<protein>
    <recommendedName>
        <fullName evidence="2">VQ domain-containing protein</fullName>
    </recommendedName>
</protein>
<accession>A0A7J7C515</accession>
<evidence type="ECO:0000313" key="3">
    <source>
        <dbReference type="EMBL" id="KAF5729223.1"/>
    </source>
</evidence>
<gene>
    <name evidence="3" type="ORF">HS088_TW21G01382</name>
</gene>
<evidence type="ECO:0000259" key="2">
    <source>
        <dbReference type="Pfam" id="PF05678"/>
    </source>
</evidence>
<dbReference type="InParanoid" id="A0A7J7C515"/>
<dbReference type="Proteomes" id="UP000593562">
    <property type="component" value="Unassembled WGS sequence"/>
</dbReference>
<dbReference type="PANTHER" id="PTHR33179:SF29">
    <property type="entry name" value="OS06G0666400 PROTEIN"/>
    <property type="match status" value="1"/>
</dbReference>
<organism evidence="3 4">
    <name type="scientific">Tripterygium wilfordii</name>
    <name type="common">Thunder God vine</name>
    <dbReference type="NCBI Taxonomy" id="458696"/>
    <lineage>
        <taxon>Eukaryota</taxon>
        <taxon>Viridiplantae</taxon>
        <taxon>Streptophyta</taxon>
        <taxon>Embryophyta</taxon>
        <taxon>Tracheophyta</taxon>
        <taxon>Spermatophyta</taxon>
        <taxon>Magnoliopsida</taxon>
        <taxon>eudicotyledons</taxon>
        <taxon>Gunneridae</taxon>
        <taxon>Pentapetalae</taxon>
        <taxon>rosids</taxon>
        <taxon>fabids</taxon>
        <taxon>Celastrales</taxon>
        <taxon>Celastraceae</taxon>
        <taxon>Tripterygium</taxon>
    </lineage>
</organism>
<dbReference type="EMBL" id="JAAARO010000021">
    <property type="protein sequence ID" value="KAF5729223.1"/>
    <property type="molecule type" value="Genomic_DNA"/>
</dbReference>
<proteinExistence type="predicted"/>
<comment type="caution">
    <text evidence="3">The sequence shown here is derived from an EMBL/GenBank/DDBJ whole genome shotgun (WGS) entry which is preliminary data.</text>
</comment>
<dbReference type="PANTHER" id="PTHR33179">
    <property type="entry name" value="VQ MOTIF-CONTAINING PROTEIN"/>
    <property type="match status" value="1"/>
</dbReference>
<name>A0A7J7C515_TRIWF</name>
<keyword evidence="4" id="KW-1185">Reference proteome</keyword>
<dbReference type="InterPro" id="IPR008889">
    <property type="entry name" value="VQ"/>
</dbReference>
<sequence>MEDIITGSTQWVQSSYDSFHSLLPFSDATAPTTGVDSSLLSPNKSCRAIDHHQHQLSPRNSGCVSKPIRRRSRASKRTPTTLLKANTTNFRALVQQFTGCPRAPIPFATQKGPITLNFGAGSAHNYNYSSSTNFRKKFYLQRFQRENWSQQNEQQQQHQQYLQQQEQQEYYSVEQILDNISNDGSNSGSQNVEIDDDFVLNDFSLDELTREYLFSNDICS</sequence>
<dbReference type="AlphaFoldDB" id="A0A7J7C515"/>
<dbReference type="Pfam" id="PF05678">
    <property type="entry name" value="VQ"/>
    <property type="match status" value="1"/>
</dbReference>
<feature type="region of interest" description="Disordered" evidence="1">
    <location>
        <begin position="51"/>
        <end position="76"/>
    </location>
</feature>
<evidence type="ECO:0000256" key="1">
    <source>
        <dbReference type="SAM" id="MobiDB-lite"/>
    </source>
</evidence>
<dbReference type="OrthoDB" id="1726347at2759"/>
<reference evidence="3 4" key="1">
    <citation type="journal article" date="2020" name="Nat. Commun.">
        <title>Genome of Tripterygium wilfordii and identification of cytochrome P450 involved in triptolide biosynthesis.</title>
        <authorList>
            <person name="Tu L."/>
            <person name="Su P."/>
            <person name="Zhang Z."/>
            <person name="Gao L."/>
            <person name="Wang J."/>
            <person name="Hu T."/>
            <person name="Zhou J."/>
            <person name="Zhang Y."/>
            <person name="Zhao Y."/>
            <person name="Liu Y."/>
            <person name="Song Y."/>
            <person name="Tong Y."/>
            <person name="Lu Y."/>
            <person name="Yang J."/>
            <person name="Xu C."/>
            <person name="Jia M."/>
            <person name="Peters R.J."/>
            <person name="Huang L."/>
            <person name="Gao W."/>
        </authorList>
    </citation>
    <scope>NUCLEOTIDE SEQUENCE [LARGE SCALE GENOMIC DNA]</scope>
    <source>
        <strain evidence="4">cv. XIE 37</strain>
        <tissue evidence="3">Leaf</tissue>
    </source>
</reference>
<evidence type="ECO:0000313" key="4">
    <source>
        <dbReference type="Proteomes" id="UP000593562"/>
    </source>
</evidence>
<feature type="domain" description="VQ" evidence="2">
    <location>
        <begin position="78"/>
        <end position="104"/>
    </location>
</feature>